<dbReference type="AlphaFoldDB" id="A0A3B0ZWI7"/>
<evidence type="ECO:0000259" key="8">
    <source>
        <dbReference type="Pfam" id="PF01794"/>
    </source>
</evidence>
<dbReference type="InterPro" id="IPR013130">
    <property type="entry name" value="Fe3_Rdtase_TM_dom"/>
</dbReference>
<keyword evidence="5" id="KW-0408">Iron</keyword>
<evidence type="ECO:0000256" key="7">
    <source>
        <dbReference type="SAM" id="Phobius"/>
    </source>
</evidence>
<keyword evidence="4 7" id="KW-1133">Transmembrane helix</keyword>
<feature type="transmembrane region" description="Helical" evidence="7">
    <location>
        <begin position="166"/>
        <end position="184"/>
    </location>
</feature>
<evidence type="ECO:0000256" key="3">
    <source>
        <dbReference type="ARBA" id="ARBA00022692"/>
    </source>
</evidence>
<keyword evidence="6 7" id="KW-0472">Membrane</keyword>
<organism evidence="9">
    <name type="scientific">hydrothermal vent metagenome</name>
    <dbReference type="NCBI Taxonomy" id="652676"/>
    <lineage>
        <taxon>unclassified sequences</taxon>
        <taxon>metagenomes</taxon>
        <taxon>ecological metagenomes</taxon>
    </lineage>
</organism>
<feature type="transmembrane region" description="Helical" evidence="7">
    <location>
        <begin position="7"/>
        <end position="25"/>
    </location>
</feature>
<keyword evidence="3 7" id="KW-0812">Transmembrane</keyword>
<feature type="transmembrane region" description="Helical" evidence="7">
    <location>
        <begin position="74"/>
        <end position="92"/>
    </location>
</feature>
<dbReference type="Pfam" id="PF01794">
    <property type="entry name" value="Ferric_reduct"/>
    <property type="match status" value="1"/>
</dbReference>
<evidence type="ECO:0000256" key="2">
    <source>
        <dbReference type="ARBA" id="ARBA00022448"/>
    </source>
</evidence>
<reference evidence="9" key="1">
    <citation type="submission" date="2018-06" db="EMBL/GenBank/DDBJ databases">
        <authorList>
            <person name="Zhirakovskaya E."/>
        </authorList>
    </citation>
    <scope>NUCLEOTIDE SEQUENCE</scope>
</reference>
<dbReference type="PANTHER" id="PTHR36964:SF1">
    <property type="entry name" value="PROTEIN-METHIONINE-SULFOXIDE REDUCTASE HEME-BINDING SUBUNIT MSRQ"/>
    <property type="match status" value="1"/>
</dbReference>
<dbReference type="GO" id="GO:0010181">
    <property type="term" value="F:FMN binding"/>
    <property type="evidence" value="ECO:0007669"/>
    <property type="project" value="TreeGrafter"/>
</dbReference>
<evidence type="ECO:0000256" key="4">
    <source>
        <dbReference type="ARBA" id="ARBA00022989"/>
    </source>
</evidence>
<evidence type="ECO:0000313" key="9">
    <source>
        <dbReference type="EMBL" id="VAW91717.1"/>
    </source>
</evidence>
<dbReference type="GO" id="GO:0005886">
    <property type="term" value="C:plasma membrane"/>
    <property type="evidence" value="ECO:0007669"/>
    <property type="project" value="TreeGrafter"/>
</dbReference>
<keyword evidence="2" id="KW-0813">Transport</keyword>
<gene>
    <name evidence="9" type="ORF">MNBD_GAMMA23-102</name>
</gene>
<evidence type="ECO:0000256" key="5">
    <source>
        <dbReference type="ARBA" id="ARBA00023004"/>
    </source>
</evidence>
<dbReference type="GO" id="GO:0020037">
    <property type="term" value="F:heme binding"/>
    <property type="evidence" value="ECO:0007669"/>
    <property type="project" value="TreeGrafter"/>
</dbReference>
<feature type="transmembrane region" description="Helical" evidence="7">
    <location>
        <begin position="112"/>
        <end position="131"/>
    </location>
</feature>
<sequence>MMRLYKFSVFILCLLPISLLLYKFYFDELGANPFEALTRQSGEWTLRFLLITLSLTPLKMLLSKSGPLKFRRMLGLYTFFYASIHLLTYVWFDQFFDWTEIWVDIVKRPFITIGMLSWFILLPLAMTSTKGMKKRVGRYWKKLHQAVYLIGMLVLLHYFMLVKADYWWPVLYSLFFIVLMAFRFQFAQRHRIRVLFFIKRLFRSGSVTEL</sequence>
<name>A0A3B0ZWI7_9ZZZZ</name>
<dbReference type="GO" id="GO:0016679">
    <property type="term" value="F:oxidoreductase activity, acting on diphenols and related substances as donors"/>
    <property type="evidence" value="ECO:0007669"/>
    <property type="project" value="TreeGrafter"/>
</dbReference>
<feature type="transmembrane region" description="Helical" evidence="7">
    <location>
        <begin position="143"/>
        <end position="160"/>
    </location>
</feature>
<comment type="subcellular location">
    <subcellularLocation>
        <location evidence="1">Membrane</location>
        <topology evidence="1">Multi-pass membrane protein</topology>
    </subcellularLocation>
</comment>
<dbReference type="PANTHER" id="PTHR36964">
    <property type="entry name" value="PROTEIN-METHIONINE-SULFOXIDE REDUCTASE HEME-BINDING SUBUNIT MSRQ"/>
    <property type="match status" value="1"/>
</dbReference>
<dbReference type="HAMAP" id="MF_01207">
    <property type="entry name" value="MsrQ"/>
    <property type="match status" value="1"/>
</dbReference>
<feature type="domain" description="Ferric oxidoreductase" evidence="8">
    <location>
        <begin position="44"/>
        <end position="153"/>
    </location>
</feature>
<dbReference type="EMBL" id="UOFT01000016">
    <property type="protein sequence ID" value="VAW91717.1"/>
    <property type="molecule type" value="Genomic_DNA"/>
</dbReference>
<accession>A0A3B0ZWI7</accession>
<evidence type="ECO:0000256" key="1">
    <source>
        <dbReference type="ARBA" id="ARBA00004141"/>
    </source>
</evidence>
<protein>
    <submittedName>
        <fullName evidence="9">Protein-methionine-sulfoxide reductase heme-binding subunit MsrQ</fullName>
    </submittedName>
</protein>
<dbReference type="InterPro" id="IPR022837">
    <property type="entry name" value="MsrQ-like"/>
</dbReference>
<feature type="transmembrane region" description="Helical" evidence="7">
    <location>
        <begin position="45"/>
        <end position="62"/>
    </location>
</feature>
<evidence type="ECO:0000256" key="6">
    <source>
        <dbReference type="ARBA" id="ARBA00023136"/>
    </source>
</evidence>
<proteinExistence type="inferred from homology"/>